<protein>
    <submittedName>
        <fullName evidence="1">Uncharacterized protein</fullName>
    </submittedName>
</protein>
<accession>A0A645FQ84</accession>
<reference evidence="1" key="1">
    <citation type="submission" date="2019-08" db="EMBL/GenBank/DDBJ databases">
        <authorList>
            <person name="Kucharzyk K."/>
            <person name="Murdoch R.W."/>
            <person name="Higgins S."/>
            <person name="Loffler F."/>
        </authorList>
    </citation>
    <scope>NUCLEOTIDE SEQUENCE</scope>
</reference>
<comment type="caution">
    <text evidence="1">The sequence shown here is derived from an EMBL/GenBank/DDBJ whole genome shotgun (WGS) entry which is preliminary data.</text>
</comment>
<dbReference type="AlphaFoldDB" id="A0A645FQ84"/>
<evidence type="ECO:0000313" key="1">
    <source>
        <dbReference type="EMBL" id="MPN16140.1"/>
    </source>
</evidence>
<gene>
    <name evidence="1" type="ORF">SDC9_163478</name>
</gene>
<proteinExistence type="predicted"/>
<dbReference type="EMBL" id="VSSQ01063054">
    <property type="protein sequence ID" value="MPN16140.1"/>
    <property type="molecule type" value="Genomic_DNA"/>
</dbReference>
<sequence>MIVIKKNYVDVKIKVGDKNTMNLNVVMKKKDLITHLKKNLAAAVNLACLEY</sequence>
<name>A0A645FQ84_9ZZZZ</name>
<organism evidence="1">
    <name type="scientific">bioreactor metagenome</name>
    <dbReference type="NCBI Taxonomy" id="1076179"/>
    <lineage>
        <taxon>unclassified sequences</taxon>
        <taxon>metagenomes</taxon>
        <taxon>ecological metagenomes</taxon>
    </lineage>
</organism>